<evidence type="ECO:0000259" key="4">
    <source>
        <dbReference type="Pfam" id="PF13649"/>
    </source>
</evidence>
<sequence length="285" mass="31494">MGGGIWSHQLRKTLRKKVRRPMTDAADGSAPRPSHDDLQYDRIGEDYELSKTLPLTWYVERPSVLALLADVRGKNVLDLACGTGVYTRHARRLGAARVLGVDISPKMIEACRAAEERTPLGVEYAVGDASALPRLGEFDVLLAAYLFNYADSPEALERMARACARNLRAGGALRAFVAHPDFDFDRPLPERYGFSFEREPDPAHDGRIRVTAHTAPRISFSAYLPSGRAFEEAFAAAGFCDCSWETVQLSVDGELELGPAYWDDFRANPPWTVFHCAKCTEGDAA</sequence>
<keyword evidence="2 5" id="KW-0808">Transferase</keyword>
<dbReference type="Gene3D" id="3.40.50.150">
    <property type="entry name" value="Vaccinia Virus protein VP39"/>
    <property type="match status" value="1"/>
</dbReference>
<dbReference type="SUPFAM" id="SSF53335">
    <property type="entry name" value="S-adenosyl-L-methionine-dependent methyltransferases"/>
    <property type="match status" value="1"/>
</dbReference>
<dbReference type="GO" id="GO:0017000">
    <property type="term" value="P:antibiotic biosynthetic process"/>
    <property type="evidence" value="ECO:0007669"/>
    <property type="project" value="UniProtKB-ARBA"/>
</dbReference>
<organism evidence="5">
    <name type="scientific">Streptomyces hiroshimensis</name>
    <dbReference type="NCBI Taxonomy" id="66424"/>
    <lineage>
        <taxon>Bacteria</taxon>
        <taxon>Bacillati</taxon>
        <taxon>Actinomycetota</taxon>
        <taxon>Actinomycetes</taxon>
        <taxon>Kitasatosporales</taxon>
        <taxon>Streptomycetaceae</taxon>
        <taxon>Streptomyces</taxon>
    </lineage>
</organism>
<dbReference type="PANTHER" id="PTHR43861">
    <property type="entry name" value="TRANS-ACONITATE 2-METHYLTRANSFERASE-RELATED"/>
    <property type="match status" value="1"/>
</dbReference>
<evidence type="ECO:0000256" key="1">
    <source>
        <dbReference type="ARBA" id="ARBA00022603"/>
    </source>
</evidence>
<dbReference type="GO" id="GO:0008168">
    <property type="term" value="F:methyltransferase activity"/>
    <property type="evidence" value="ECO:0007669"/>
    <property type="project" value="UniProtKB-KW"/>
</dbReference>
<feature type="domain" description="Methyltransferase" evidence="4">
    <location>
        <begin position="76"/>
        <end position="171"/>
    </location>
</feature>
<dbReference type="InterPro" id="IPR029063">
    <property type="entry name" value="SAM-dependent_MTases_sf"/>
</dbReference>
<feature type="region of interest" description="Disordered" evidence="3">
    <location>
        <begin position="17"/>
        <end position="38"/>
    </location>
</feature>
<keyword evidence="1 5" id="KW-0489">Methyltransferase</keyword>
<dbReference type="EMBL" id="MK256951">
    <property type="protein sequence ID" value="AZS52686.1"/>
    <property type="molecule type" value="Genomic_DNA"/>
</dbReference>
<accession>A0A3Q9JNL5</accession>
<dbReference type="AlphaFoldDB" id="A0A3Q9JNL5"/>
<dbReference type="PANTHER" id="PTHR43861:SF1">
    <property type="entry name" value="TRANS-ACONITATE 2-METHYLTRANSFERASE"/>
    <property type="match status" value="1"/>
</dbReference>
<dbReference type="GO" id="GO:0032259">
    <property type="term" value="P:methylation"/>
    <property type="evidence" value="ECO:0007669"/>
    <property type="project" value="UniProtKB-KW"/>
</dbReference>
<evidence type="ECO:0000256" key="3">
    <source>
        <dbReference type="SAM" id="MobiDB-lite"/>
    </source>
</evidence>
<dbReference type="CDD" id="cd02440">
    <property type="entry name" value="AdoMet_MTases"/>
    <property type="match status" value="1"/>
</dbReference>
<proteinExistence type="predicted"/>
<name>A0A3Q9JNL5_9ACTN</name>
<dbReference type="Pfam" id="PF13649">
    <property type="entry name" value="Methyltransf_25"/>
    <property type="match status" value="1"/>
</dbReference>
<dbReference type="InterPro" id="IPR041698">
    <property type="entry name" value="Methyltransf_25"/>
</dbReference>
<gene>
    <name evidence="5" type="ORF">Shi4227</name>
</gene>
<reference evidence="5" key="1">
    <citation type="journal article" date="2018" name="Org. Biomol. Chem.">
        <title>Characterization of the N-methyltransferases involved in the biosynthesis of toxoflavin, fervenulin and reumycin from Streptomyces hiroshimensis ATCC53615.</title>
        <authorList>
            <person name="Su C."/>
            <person name="Yan Y."/>
            <person name="Guo X."/>
            <person name="Luo J."/>
            <person name="Liu C."/>
            <person name="Zhang Z."/>
            <person name="Xiang W.S."/>
            <person name="Huang S.X."/>
        </authorList>
    </citation>
    <scope>NUCLEOTIDE SEQUENCE</scope>
    <source>
        <strain evidence="5">ATCC 53615</strain>
    </source>
</reference>
<protein>
    <submittedName>
        <fullName evidence="5">Class I SAM-dependent methyltransferase</fullName>
    </submittedName>
</protein>
<evidence type="ECO:0000313" key="5">
    <source>
        <dbReference type="EMBL" id="AZS52686.1"/>
    </source>
</evidence>
<evidence type="ECO:0000256" key="2">
    <source>
        <dbReference type="ARBA" id="ARBA00022679"/>
    </source>
</evidence>